<protein>
    <submittedName>
        <fullName evidence="1">Methanogenesis marker 14 protein</fullName>
    </submittedName>
</protein>
<dbReference type="EMBL" id="CP058215">
    <property type="protein sequence ID" value="QLC49155.1"/>
    <property type="molecule type" value="Genomic_DNA"/>
</dbReference>
<dbReference type="OrthoDB" id="114017at2157"/>
<dbReference type="PIRSF" id="PIRSF016937">
    <property type="entry name" value="UCP016937"/>
    <property type="match status" value="1"/>
</dbReference>
<dbReference type="KEGG" id="mzi:HWN40_02160"/>
<reference evidence="1 2" key="1">
    <citation type="submission" date="2020-06" db="EMBL/GenBank/DDBJ databases">
        <title>Methanolobus halotolerans sp. nov., isolated from a saline lake Tus in Siberia.</title>
        <authorList>
            <person name="Shen Y."/>
            <person name="Chen S.-C."/>
            <person name="Lai M.-C."/>
            <person name="Huang H.-H."/>
            <person name="Chiu H.-H."/>
            <person name="Tang S.-L."/>
            <person name="Rogozin D.Y."/>
            <person name="Degermendzhy A.G."/>
        </authorList>
    </citation>
    <scope>NUCLEOTIDE SEQUENCE [LARGE SCALE GENOMIC DNA]</scope>
    <source>
        <strain evidence="1 2">DSM 21339</strain>
    </source>
</reference>
<evidence type="ECO:0000313" key="1">
    <source>
        <dbReference type="EMBL" id="QLC49155.1"/>
    </source>
</evidence>
<evidence type="ECO:0000313" key="2">
    <source>
        <dbReference type="Proteomes" id="UP000509594"/>
    </source>
</evidence>
<dbReference type="RefSeq" id="WP_176964218.1">
    <property type="nucleotide sequence ID" value="NZ_CP058215.1"/>
</dbReference>
<organism evidence="1 2">
    <name type="scientific">Methanolobus zinderi</name>
    <dbReference type="NCBI Taxonomy" id="536044"/>
    <lineage>
        <taxon>Archaea</taxon>
        <taxon>Methanobacteriati</taxon>
        <taxon>Methanobacteriota</taxon>
        <taxon>Stenosarchaea group</taxon>
        <taxon>Methanomicrobia</taxon>
        <taxon>Methanosarcinales</taxon>
        <taxon>Methanosarcinaceae</taxon>
        <taxon>Methanolobus</taxon>
    </lineage>
</organism>
<dbReference type="Pfam" id="PF09887">
    <property type="entry name" value="DUF2114"/>
    <property type="match status" value="1"/>
</dbReference>
<dbReference type="NCBIfam" id="TIGR03285">
    <property type="entry name" value="methan_mark_14"/>
    <property type="match status" value="1"/>
</dbReference>
<sequence>MKPRIAESPSVRLLDLKSKAYFIVASVEVGNTTTKCILTATNLEDGKTRLVTKTVSMTRDVRPPKEGEEVFGRTLTGVELTRQSVAELVRDTLIGAVKKANLDIKEDIHFVVRSTGVVAGFDTPDEVGEFIKALAEGCLMAGVPPNRMTPPMALANIPAKFRKHSKLENVVFDGAVASVTPPTGATGVEIVANEMEGELATAGIKEGAKWVDVDFRNPCISMDFGTTLDGRVIGPELPYAKTIGNFCGYAGAIPDAIIQGTALVDSKKGTALDVSDNVSLGSLTLMLKGKTIREYADRINEYILIEKVPRGRKRYGSVPVNSEAADEIGVVLIGCDVGDNGSDMNKLSEIGAEIYEKHDLKLLFAVIDEVMAKVVQRLVKVAQDEGLVFEDTAIGVTGRAGITGNKPKLILKYLHELGINSNIEENVVFVDDGLARGAAVMARCMNSLGTTFNPLGGHRGGKCILGQRMKLQNK</sequence>
<gene>
    <name evidence="1" type="ORF">HWN40_02160</name>
</gene>
<proteinExistence type="predicted"/>
<accession>A0A7D5E830</accession>
<keyword evidence="2" id="KW-1185">Reference proteome</keyword>
<dbReference type="InterPro" id="IPR008303">
    <property type="entry name" value="Methan_mark_14"/>
</dbReference>
<dbReference type="AlphaFoldDB" id="A0A7D5E830"/>
<dbReference type="GeneID" id="55820441"/>
<dbReference type="Proteomes" id="UP000509594">
    <property type="component" value="Chromosome"/>
</dbReference>
<name>A0A7D5E830_9EURY</name>